<name>A0ABW9ZB57_9FLAO</name>
<proteinExistence type="predicted"/>
<feature type="transmembrane region" description="Helical" evidence="1">
    <location>
        <begin position="46"/>
        <end position="64"/>
    </location>
</feature>
<dbReference type="EMBL" id="JAABLM010000015">
    <property type="protein sequence ID" value="NBL65819.1"/>
    <property type="molecule type" value="Genomic_DNA"/>
</dbReference>
<keyword evidence="1" id="KW-0812">Transmembrane</keyword>
<reference evidence="4" key="1">
    <citation type="submission" date="2020-01" db="EMBL/GenBank/DDBJ databases">
        <title>Sphingomonas sp. strain CSW-10.</title>
        <authorList>
            <person name="Chen W.-M."/>
        </authorList>
    </citation>
    <scope>NUCLEOTIDE SEQUENCE [LARGE SCALE GENOMIC DNA]</scope>
    <source>
        <strain evidence="4">NST-5</strain>
    </source>
</reference>
<comment type="caution">
    <text evidence="3">The sequence shown here is derived from an EMBL/GenBank/DDBJ whole genome shotgun (WGS) entry which is preliminary data.</text>
</comment>
<feature type="domain" description="Signal transduction histidine kinase internal region" evidence="2">
    <location>
        <begin position="158"/>
        <end position="235"/>
    </location>
</feature>
<feature type="transmembrane region" description="Helical" evidence="1">
    <location>
        <begin position="10"/>
        <end position="26"/>
    </location>
</feature>
<keyword evidence="1" id="KW-1133">Transmembrane helix</keyword>
<evidence type="ECO:0000313" key="3">
    <source>
        <dbReference type="EMBL" id="NBL65819.1"/>
    </source>
</evidence>
<feature type="transmembrane region" description="Helical" evidence="1">
    <location>
        <begin position="122"/>
        <end position="142"/>
    </location>
</feature>
<keyword evidence="3" id="KW-0808">Transferase</keyword>
<keyword evidence="1" id="KW-0472">Membrane</keyword>
<evidence type="ECO:0000259" key="2">
    <source>
        <dbReference type="Pfam" id="PF06580"/>
    </source>
</evidence>
<dbReference type="Pfam" id="PF06580">
    <property type="entry name" value="His_kinase"/>
    <property type="match status" value="1"/>
</dbReference>
<dbReference type="PANTHER" id="PTHR34220">
    <property type="entry name" value="SENSOR HISTIDINE KINASE YPDA"/>
    <property type="match status" value="1"/>
</dbReference>
<gene>
    <name evidence="3" type="ORF">GV828_11465</name>
</gene>
<accession>A0ABW9ZB57</accession>
<sequence>MKLFSRQKEIIIHIIFWSIFIFSHLVELKPNSDFGVIIDTINPFSISYILINAAVFYLNYLYLLKRFFDVKAMSKFFIGLILIYSFFIFFRYLIEEILFLKIFGTGNYFEGTPLSYYVLDNLYWGSIPIFASSVIWIVINLIRSLQKEVFLTEEKKRAEIQFLKSQINPHFIFNTLNNIYSLVFKKSDQALPAIEKLSEIMRFTTYETQKEKIKIGSEISYIESFIALEKIRNNNPVFFKLQYEIEDKNLLIPPYLLLPFVENCIKHGILDDAKNPVFFSVKSSKNTVIVATENKINNKLKDNQSGIGIENLKKRLAFYFPNNYKLEIISEGNIFKSYLQIQL</sequence>
<dbReference type="InterPro" id="IPR010559">
    <property type="entry name" value="Sig_transdc_His_kin_internal"/>
</dbReference>
<keyword evidence="3" id="KW-0418">Kinase</keyword>
<dbReference type="Proteomes" id="UP000798602">
    <property type="component" value="Unassembled WGS sequence"/>
</dbReference>
<feature type="transmembrane region" description="Helical" evidence="1">
    <location>
        <begin position="76"/>
        <end position="94"/>
    </location>
</feature>
<protein>
    <submittedName>
        <fullName evidence="3">Histidine kinase</fullName>
    </submittedName>
</protein>
<dbReference type="PANTHER" id="PTHR34220:SF7">
    <property type="entry name" value="SENSOR HISTIDINE KINASE YPDA"/>
    <property type="match status" value="1"/>
</dbReference>
<organism evidence="3 4">
    <name type="scientific">Flavobacterium ichthyis</name>
    <dbReference type="NCBI Taxonomy" id="2698827"/>
    <lineage>
        <taxon>Bacteria</taxon>
        <taxon>Pseudomonadati</taxon>
        <taxon>Bacteroidota</taxon>
        <taxon>Flavobacteriia</taxon>
        <taxon>Flavobacteriales</taxon>
        <taxon>Flavobacteriaceae</taxon>
        <taxon>Flavobacterium</taxon>
    </lineage>
</organism>
<dbReference type="InterPro" id="IPR050640">
    <property type="entry name" value="Bact_2-comp_sensor_kinase"/>
</dbReference>
<keyword evidence="4" id="KW-1185">Reference proteome</keyword>
<dbReference type="GO" id="GO:0016301">
    <property type="term" value="F:kinase activity"/>
    <property type="evidence" value="ECO:0007669"/>
    <property type="project" value="UniProtKB-KW"/>
</dbReference>
<evidence type="ECO:0000256" key="1">
    <source>
        <dbReference type="SAM" id="Phobius"/>
    </source>
</evidence>
<dbReference type="RefSeq" id="WP_166537645.1">
    <property type="nucleotide sequence ID" value="NZ_JAABLM010000015.1"/>
</dbReference>
<evidence type="ECO:0000313" key="4">
    <source>
        <dbReference type="Proteomes" id="UP000798602"/>
    </source>
</evidence>